<feature type="compositionally biased region" description="Low complexity" evidence="1">
    <location>
        <begin position="107"/>
        <end position="117"/>
    </location>
</feature>
<dbReference type="AlphaFoldDB" id="Q4SSU5"/>
<dbReference type="InterPro" id="IPR012340">
    <property type="entry name" value="NA-bd_OB-fold"/>
</dbReference>
<sequence>DLDILTELLIESEGADAEEQEANPAEQEEDFDSLFDDDNNGEEEYKESEETVEEEGQRVGAEQDLSELFGDVDDIEEEAKRSDDNKECKTPNKSREDLQEELRRMQEQMQQLQQQLEASQKISSPISPSARTPENPTGPKPVLPKPSRAKPAAASRKMEPRAGIKRGLLPPVRGPLVEIKMGSSFQPFEETSEATDTLRSPLWSQKRPAGPPGPATAPSLPQLPKDVAVEKYSGLRLRRPRVSSSEMERKMAERRAVRLSQLPERLAREKLEDSDWVTFAVLVNKTTQQSNSSVGVFLLASDTTCRYEFLYYRIPDVRMRSCMRYCFMQGKTFSIWKLNDLHNLDVFVSLLLFGDVHKEHWKTEIGTVVGLLNANPMKQKDGYDGVSGAPAPPQVFFFSFLASKTSFSKVNL</sequence>
<proteinExistence type="predicted"/>
<feature type="compositionally biased region" description="Polar residues" evidence="1">
    <location>
        <begin position="118"/>
        <end position="135"/>
    </location>
</feature>
<feature type="compositionally biased region" description="Basic and acidic residues" evidence="1">
    <location>
        <begin position="78"/>
        <end position="106"/>
    </location>
</feature>
<organism evidence="3">
    <name type="scientific">Tetraodon nigroviridis</name>
    <name type="common">Spotted green pufferfish</name>
    <name type="synonym">Chelonodon nigroviridis</name>
    <dbReference type="NCBI Taxonomy" id="99883"/>
    <lineage>
        <taxon>Eukaryota</taxon>
        <taxon>Metazoa</taxon>
        <taxon>Chordata</taxon>
        <taxon>Craniata</taxon>
        <taxon>Vertebrata</taxon>
        <taxon>Euteleostomi</taxon>
        <taxon>Actinopterygii</taxon>
        <taxon>Neopterygii</taxon>
        <taxon>Teleostei</taxon>
        <taxon>Neoteleostei</taxon>
        <taxon>Acanthomorphata</taxon>
        <taxon>Eupercaria</taxon>
        <taxon>Tetraodontiformes</taxon>
        <taxon>Tetradontoidea</taxon>
        <taxon>Tetraodontidae</taxon>
        <taxon>Tetraodon</taxon>
    </lineage>
</organism>
<dbReference type="EMBL" id="CAAE01014347">
    <property type="protein sequence ID" value="CAF96287.1"/>
    <property type="molecule type" value="Genomic_DNA"/>
</dbReference>
<dbReference type="InterPro" id="IPR055065">
    <property type="entry name" value="OB_MCM10"/>
</dbReference>
<feature type="compositionally biased region" description="Low complexity" evidence="1">
    <location>
        <begin position="145"/>
        <end position="155"/>
    </location>
</feature>
<dbReference type="PANTHER" id="PTHR13454:SF11">
    <property type="entry name" value="PROTEIN MCM10 HOMOLOG"/>
    <property type="match status" value="1"/>
</dbReference>
<accession>Q4SSU5</accession>
<feature type="domain" description="MCM10 OB-fold" evidence="2">
    <location>
        <begin position="231"/>
        <end position="295"/>
    </location>
</feature>
<dbReference type="InterPro" id="IPR040184">
    <property type="entry name" value="Mcm10"/>
</dbReference>
<feature type="region of interest" description="Disordered" evidence="1">
    <location>
        <begin position="1"/>
        <end position="169"/>
    </location>
</feature>
<evidence type="ECO:0000313" key="3">
    <source>
        <dbReference type="EMBL" id="CAF96287.1"/>
    </source>
</evidence>
<name>Q4SSU5_TETNG</name>
<evidence type="ECO:0000259" key="2">
    <source>
        <dbReference type="Pfam" id="PF22379"/>
    </source>
</evidence>
<protein>
    <submittedName>
        <fullName evidence="3">(spotted green pufferfish) hypothetical protein</fullName>
    </submittedName>
</protein>
<evidence type="ECO:0000256" key="1">
    <source>
        <dbReference type="SAM" id="MobiDB-lite"/>
    </source>
</evidence>
<dbReference type="Gene3D" id="1.20.5.420">
    <property type="entry name" value="Immunoglobulin FC, subunit C"/>
    <property type="match status" value="1"/>
</dbReference>
<dbReference type="Pfam" id="PF22379">
    <property type="entry name" value="OB_MCM10"/>
    <property type="match status" value="2"/>
</dbReference>
<feature type="region of interest" description="Disordered" evidence="1">
    <location>
        <begin position="183"/>
        <end position="221"/>
    </location>
</feature>
<dbReference type="OrthoDB" id="273123at2759"/>
<dbReference type="GO" id="GO:0006270">
    <property type="term" value="P:DNA replication initiation"/>
    <property type="evidence" value="ECO:0007669"/>
    <property type="project" value="InterPro"/>
</dbReference>
<feature type="compositionally biased region" description="Acidic residues" evidence="1">
    <location>
        <begin position="13"/>
        <end position="54"/>
    </location>
</feature>
<reference evidence="3" key="1">
    <citation type="journal article" date="2004" name="Nature">
        <title>Genome duplication in the teleost fish Tetraodon nigroviridis reveals the early vertebrate proto-karyotype.</title>
        <authorList>
            <person name="Jaillon O."/>
            <person name="Aury J.-M."/>
            <person name="Brunet F."/>
            <person name="Petit J.-L."/>
            <person name="Stange-Thomann N."/>
            <person name="Mauceli E."/>
            <person name="Bouneau L."/>
            <person name="Fischer C."/>
            <person name="Ozouf-Costaz C."/>
            <person name="Bernot A."/>
            <person name="Nicaud S."/>
            <person name="Jaffe D."/>
            <person name="Fisher S."/>
            <person name="Lutfalla G."/>
            <person name="Dossat C."/>
            <person name="Segurens B."/>
            <person name="Dasilva C."/>
            <person name="Salanoubat M."/>
            <person name="Levy M."/>
            <person name="Boudet N."/>
            <person name="Castellano S."/>
            <person name="Anthouard V."/>
            <person name="Jubin C."/>
            <person name="Castelli V."/>
            <person name="Katinka M."/>
            <person name="Vacherie B."/>
            <person name="Biemont C."/>
            <person name="Skalli Z."/>
            <person name="Cattolico L."/>
            <person name="Poulain J."/>
            <person name="De Berardinis V."/>
            <person name="Cruaud C."/>
            <person name="Duprat S."/>
            <person name="Brottier P."/>
            <person name="Coutanceau J.-P."/>
            <person name="Gouzy J."/>
            <person name="Parra G."/>
            <person name="Lardier G."/>
            <person name="Chapple C."/>
            <person name="McKernan K.J."/>
            <person name="McEwan P."/>
            <person name="Bosak S."/>
            <person name="Kellis M."/>
            <person name="Volff J.-N."/>
            <person name="Guigo R."/>
            <person name="Zody M.C."/>
            <person name="Mesirov J."/>
            <person name="Lindblad-Toh K."/>
            <person name="Birren B."/>
            <person name="Nusbaum C."/>
            <person name="Kahn D."/>
            <person name="Robinson-Rechavi M."/>
            <person name="Laudet V."/>
            <person name="Schachter V."/>
            <person name="Quetier F."/>
            <person name="Saurin W."/>
            <person name="Scarpelli C."/>
            <person name="Wincker P."/>
            <person name="Lander E.S."/>
            <person name="Weissenbach J."/>
            <person name="Roest Crollius H."/>
        </authorList>
    </citation>
    <scope>NUCLEOTIDE SEQUENCE [LARGE SCALE GENOMIC DNA]</scope>
</reference>
<dbReference type="Gene3D" id="2.40.50.140">
    <property type="entry name" value="Nucleic acid-binding proteins"/>
    <property type="match status" value="1"/>
</dbReference>
<dbReference type="PANTHER" id="PTHR13454">
    <property type="entry name" value="PROTEIN MCM10 HOMOLOG"/>
    <property type="match status" value="1"/>
</dbReference>
<reference evidence="3" key="2">
    <citation type="submission" date="2004-02" db="EMBL/GenBank/DDBJ databases">
        <authorList>
            <consortium name="Genoscope"/>
            <consortium name="Whitehead Institute Centre for Genome Research"/>
        </authorList>
    </citation>
    <scope>NUCLEOTIDE SEQUENCE</scope>
</reference>
<feature type="domain" description="MCM10 OB-fold" evidence="2">
    <location>
        <begin position="329"/>
        <end position="387"/>
    </location>
</feature>
<comment type="caution">
    <text evidence="3">The sequence shown here is derived from an EMBL/GenBank/DDBJ whole genome shotgun (WGS) entry which is preliminary data.</text>
</comment>
<gene>
    <name evidence="3" type="ORF">GSTENG00013258001</name>
</gene>
<dbReference type="GO" id="GO:0003688">
    <property type="term" value="F:DNA replication origin binding"/>
    <property type="evidence" value="ECO:0007669"/>
    <property type="project" value="TreeGrafter"/>
</dbReference>
<dbReference type="GO" id="GO:0003697">
    <property type="term" value="F:single-stranded DNA binding"/>
    <property type="evidence" value="ECO:0007669"/>
    <property type="project" value="InterPro"/>
</dbReference>
<dbReference type="GO" id="GO:0043596">
    <property type="term" value="C:nuclear replication fork"/>
    <property type="evidence" value="ECO:0007669"/>
    <property type="project" value="TreeGrafter"/>
</dbReference>
<feature type="non-terminal residue" evidence="3">
    <location>
        <position position="1"/>
    </location>
</feature>
<dbReference type="KEGG" id="tng:GSTEN00013258G001"/>